<dbReference type="InterPro" id="IPR036388">
    <property type="entry name" value="WH-like_DNA-bd_sf"/>
</dbReference>
<dbReference type="GO" id="GO:0043565">
    <property type="term" value="F:sequence-specific DNA binding"/>
    <property type="evidence" value="ECO:0007669"/>
    <property type="project" value="TreeGrafter"/>
</dbReference>
<reference evidence="6" key="1">
    <citation type="submission" date="2016-10" db="EMBL/GenBank/DDBJ databases">
        <title>CRISPR-Cas defence system in Roseofilum reptotaenium: evidence of a bacteriophage-cyanobacterium arms race in the coral black band disease.</title>
        <authorList>
            <person name="Buerger P."/>
            <person name="Wood-Charlson E.M."/>
            <person name="Weynberg K.D."/>
            <person name="Willis B."/>
            <person name="Van Oppen M.J."/>
        </authorList>
    </citation>
    <scope>NUCLEOTIDE SEQUENCE [LARGE SCALE GENOMIC DNA]</scope>
    <source>
        <strain evidence="6">AO1-A</strain>
    </source>
</reference>
<dbReference type="STRING" id="1925591.BI308_06745"/>
<evidence type="ECO:0000256" key="4">
    <source>
        <dbReference type="ARBA" id="ARBA00023163"/>
    </source>
</evidence>
<dbReference type="PANTHER" id="PTHR30537">
    <property type="entry name" value="HTH-TYPE TRANSCRIPTIONAL REGULATOR"/>
    <property type="match status" value="1"/>
</dbReference>
<feature type="domain" description="HTH lysR-type" evidence="5">
    <location>
        <begin position="1"/>
        <end position="59"/>
    </location>
</feature>
<evidence type="ECO:0000313" key="7">
    <source>
        <dbReference type="Proteomes" id="UP000183940"/>
    </source>
</evidence>
<name>A0A1L9QUG2_9CYAN</name>
<dbReference type="Pfam" id="PF00126">
    <property type="entry name" value="HTH_1"/>
    <property type="match status" value="1"/>
</dbReference>
<dbReference type="InterPro" id="IPR036390">
    <property type="entry name" value="WH_DNA-bd_sf"/>
</dbReference>
<evidence type="ECO:0000313" key="6">
    <source>
        <dbReference type="EMBL" id="OJJ26308.1"/>
    </source>
</evidence>
<evidence type="ECO:0000259" key="5">
    <source>
        <dbReference type="PROSITE" id="PS50931"/>
    </source>
</evidence>
<sequence length="309" mass="34762">MDKFESIHAFTQVVEEGSFAAAARKMQLSRSAVNKLVIALEKYLGVPLLYRTTRQVTLTDNGQAFYERCLDILHRLEEAEFSISEQQTEPKGNLKINAPMSFGLSFLGAKIAEFMTQYKQVKIQLTLEDRFVDPIAEGYDLVIRISLPLKSPSLIVHPIATISRVICAAPSYLNNRGIPTEIEDLKQHSCMHYGYLATGERWPFIYQGEERLISIDGVFCSNNGEVLRDAAVNGLGIVMLPNFIVEQDLRKGNLQVLLSNYNVPELTLYVVYPVSSSISKKVKLFTQFMQQALDEVKCQDSETGTLKPK</sequence>
<protein>
    <submittedName>
        <fullName evidence="6">LysR family transcriptional regulator</fullName>
    </submittedName>
</protein>
<dbReference type="CDD" id="cd08422">
    <property type="entry name" value="PBP2_CrgA_like"/>
    <property type="match status" value="1"/>
</dbReference>
<dbReference type="FunFam" id="3.40.190.290:FF:000001">
    <property type="entry name" value="Transcriptional regulator, LysR family"/>
    <property type="match status" value="1"/>
</dbReference>
<dbReference type="InterPro" id="IPR058163">
    <property type="entry name" value="LysR-type_TF_proteobact-type"/>
</dbReference>
<dbReference type="SUPFAM" id="SSF53850">
    <property type="entry name" value="Periplasmic binding protein-like II"/>
    <property type="match status" value="1"/>
</dbReference>
<dbReference type="Proteomes" id="UP000183940">
    <property type="component" value="Unassembled WGS sequence"/>
</dbReference>
<gene>
    <name evidence="6" type="ORF">BI308_06745</name>
</gene>
<accession>A0A1L9QUG2</accession>
<dbReference type="PROSITE" id="PS50931">
    <property type="entry name" value="HTH_LYSR"/>
    <property type="match status" value="1"/>
</dbReference>
<evidence type="ECO:0000256" key="3">
    <source>
        <dbReference type="ARBA" id="ARBA00023125"/>
    </source>
</evidence>
<evidence type="ECO:0000256" key="2">
    <source>
        <dbReference type="ARBA" id="ARBA00023015"/>
    </source>
</evidence>
<dbReference type="EMBL" id="MLAW01000008">
    <property type="protein sequence ID" value="OJJ26308.1"/>
    <property type="molecule type" value="Genomic_DNA"/>
</dbReference>
<dbReference type="InterPro" id="IPR005119">
    <property type="entry name" value="LysR_subst-bd"/>
</dbReference>
<proteinExistence type="inferred from homology"/>
<evidence type="ECO:0000256" key="1">
    <source>
        <dbReference type="ARBA" id="ARBA00009437"/>
    </source>
</evidence>
<organism evidence="6 7">
    <name type="scientific">Roseofilum reptotaenium AO1-A</name>
    <dbReference type="NCBI Taxonomy" id="1925591"/>
    <lineage>
        <taxon>Bacteria</taxon>
        <taxon>Bacillati</taxon>
        <taxon>Cyanobacteriota</taxon>
        <taxon>Cyanophyceae</taxon>
        <taxon>Desertifilales</taxon>
        <taxon>Desertifilaceae</taxon>
        <taxon>Roseofilum</taxon>
    </lineage>
</organism>
<dbReference type="AlphaFoldDB" id="A0A1L9QUG2"/>
<comment type="caution">
    <text evidence="6">The sequence shown here is derived from an EMBL/GenBank/DDBJ whole genome shotgun (WGS) entry which is preliminary data.</text>
</comment>
<keyword evidence="2" id="KW-0805">Transcription regulation</keyword>
<keyword evidence="7" id="KW-1185">Reference proteome</keyword>
<dbReference type="PANTHER" id="PTHR30537:SF5">
    <property type="entry name" value="HTH-TYPE TRANSCRIPTIONAL ACTIVATOR TTDR-RELATED"/>
    <property type="match status" value="1"/>
</dbReference>
<dbReference type="InterPro" id="IPR000847">
    <property type="entry name" value="LysR_HTH_N"/>
</dbReference>
<dbReference type="SUPFAM" id="SSF46785">
    <property type="entry name" value="Winged helix' DNA-binding domain"/>
    <property type="match status" value="1"/>
</dbReference>
<dbReference type="Pfam" id="PF03466">
    <property type="entry name" value="LysR_substrate"/>
    <property type="match status" value="1"/>
</dbReference>
<dbReference type="Gene3D" id="3.40.190.290">
    <property type="match status" value="1"/>
</dbReference>
<keyword evidence="4" id="KW-0804">Transcription</keyword>
<dbReference type="GO" id="GO:0006351">
    <property type="term" value="P:DNA-templated transcription"/>
    <property type="evidence" value="ECO:0007669"/>
    <property type="project" value="TreeGrafter"/>
</dbReference>
<dbReference type="Gene3D" id="1.10.10.10">
    <property type="entry name" value="Winged helix-like DNA-binding domain superfamily/Winged helix DNA-binding domain"/>
    <property type="match status" value="1"/>
</dbReference>
<keyword evidence="3" id="KW-0238">DNA-binding</keyword>
<dbReference type="GO" id="GO:0003700">
    <property type="term" value="F:DNA-binding transcription factor activity"/>
    <property type="evidence" value="ECO:0007669"/>
    <property type="project" value="InterPro"/>
</dbReference>
<dbReference type="FunFam" id="1.10.10.10:FF:000001">
    <property type="entry name" value="LysR family transcriptional regulator"/>
    <property type="match status" value="1"/>
</dbReference>
<comment type="similarity">
    <text evidence="1">Belongs to the LysR transcriptional regulatory family.</text>
</comment>